<evidence type="ECO:0000313" key="7">
    <source>
        <dbReference type="EMBL" id="MFC5056374.1"/>
    </source>
</evidence>
<dbReference type="InterPro" id="IPR011766">
    <property type="entry name" value="TPP_enzyme_TPP-bd"/>
</dbReference>
<dbReference type="Pfam" id="PF02775">
    <property type="entry name" value="TPP_enzyme_C"/>
    <property type="match status" value="1"/>
</dbReference>
<comment type="caution">
    <text evidence="7">The sequence shown here is derived from an EMBL/GenBank/DDBJ whole genome shotgun (WGS) entry which is preliminary data.</text>
</comment>
<gene>
    <name evidence="7" type="primary">iolD</name>
    <name evidence="7" type="ORF">ACFPFM_21765</name>
</gene>
<evidence type="ECO:0000259" key="4">
    <source>
        <dbReference type="Pfam" id="PF00205"/>
    </source>
</evidence>
<protein>
    <submittedName>
        <fullName evidence="7">3D-(3,5/4)-trihydroxycyclohexane-1,2-dione acylhydrolase (Decyclizing)</fullName>
        <ecNumber evidence="7">3.7.1.22</ecNumber>
    </submittedName>
</protein>
<evidence type="ECO:0000259" key="5">
    <source>
        <dbReference type="Pfam" id="PF02775"/>
    </source>
</evidence>
<evidence type="ECO:0000256" key="2">
    <source>
        <dbReference type="ARBA" id="ARBA00023052"/>
    </source>
</evidence>
<evidence type="ECO:0000313" key="8">
    <source>
        <dbReference type="Proteomes" id="UP001595833"/>
    </source>
</evidence>
<dbReference type="InterPro" id="IPR012001">
    <property type="entry name" value="Thiamin_PyroP_enz_TPP-bd_dom"/>
</dbReference>
<dbReference type="InterPro" id="IPR045229">
    <property type="entry name" value="TPP_enz"/>
</dbReference>
<feature type="domain" description="Thiamine pyrophosphate enzyme central" evidence="4">
    <location>
        <begin position="216"/>
        <end position="348"/>
    </location>
</feature>
<dbReference type="GO" id="GO:0102481">
    <property type="term" value="F:3D-(3,5/4)-trihydroxycyclohexane-1,2-dione hydrolase activity"/>
    <property type="evidence" value="ECO:0007669"/>
    <property type="project" value="UniProtKB-EC"/>
</dbReference>
<keyword evidence="7" id="KW-0378">Hydrolase</keyword>
<dbReference type="InterPro" id="IPR029061">
    <property type="entry name" value="THDP-binding"/>
</dbReference>
<sequence>MRLTTAQALVRWLTAQRTELADGAEAPLFPAVFAIFGHGNVLGLGNALEESDLPVWRGHSEQGMALAAVGIGKATHRRQVGVATSSIGPGALNMVTAAGVAHANRLPLLLLPGDTFASRAPDPVLQQVERFDDAAATANDAFRPVSRWFDRLTRPEQLLATLPHVARVLTDPADCGPVTLALPQDVQAEAFDFPDSLFAPVVHRPLRTRPDTRALAGAADALRAARRPLLVLGGGVRYSRAAGRAIRFAERHAVPVVETTAGRTCVPHDHPLHAGPLGITGSASANALAAEADVVLAVGTRLQDFTTCSWTVFTPGVRVVSLNAARFDAVKHGALELVADADEGLRELTDAMGDWRADEVWAARAAHERLKWDAYVDTLRAPTDVPTNSPADAPADMPTYAQVVGVVNELSEPADYVLTASGGLPGELVGGWRAVGEATMDVEYGFSCMGYELAGAWGAAIARSDGAVTTLLGDGSYLMLNSELFSAAFAGHGFVAVVCDNDGYAVIHRLQTGHGGAGFNNLYDDVATRHANPPRADLAAHAAALGCATFRATGLADLERAYRDARRVALTEHRPAVVVVRTDPARWTEAGAWWEVGVPEVAHRPGITAAHDEARAGKVKQIRYL</sequence>
<dbReference type="EMBL" id="JBHSJB010000019">
    <property type="protein sequence ID" value="MFC5056374.1"/>
    <property type="molecule type" value="Genomic_DNA"/>
</dbReference>
<evidence type="ECO:0000256" key="1">
    <source>
        <dbReference type="ARBA" id="ARBA00007812"/>
    </source>
</evidence>
<dbReference type="InterPro" id="IPR029035">
    <property type="entry name" value="DHS-like_NAD/FAD-binding_dom"/>
</dbReference>
<evidence type="ECO:0000259" key="6">
    <source>
        <dbReference type="Pfam" id="PF02776"/>
    </source>
</evidence>
<reference evidence="8" key="1">
    <citation type="journal article" date="2019" name="Int. J. Syst. Evol. Microbiol.">
        <title>The Global Catalogue of Microorganisms (GCM) 10K type strain sequencing project: providing services to taxonomists for standard genome sequencing and annotation.</title>
        <authorList>
            <consortium name="The Broad Institute Genomics Platform"/>
            <consortium name="The Broad Institute Genome Sequencing Center for Infectious Disease"/>
            <person name="Wu L."/>
            <person name="Ma J."/>
        </authorList>
    </citation>
    <scope>NUCLEOTIDE SEQUENCE [LARGE SCALE GENOMIC DNA]</scope>
    <source>
        <strain evidence="8">KCTC 12848</strain>
    </source>
</reference>
<dbReference type="Gene3D" id="3.40.50.970">
    <property type="match status" value="2"/>
</dbReference>
<dbReference type="RefSeq" id="WP_344043856.1">
    <property type="nucleotide sequence ID" value="NZ_BAAAKE010000053.1"/>
</dbReference>
<comment type="similarity">
    <text evidence="1 3">Belongs to the TPP enzyme family.</text>
</comment>
<feature type="domain" description="Thiamine pyrophosphate enzyme N-terminal TPP-binding" evidence="6">
    <location>
        <begin position="32"/>
        <end position="126"/>
    </location>
</feature>
<organism evidence="7 8">
    <name type="scientific">Saccharothrix xinjiangensis</name>
    <dbReference type="NCBI Taxonomy" id="204798"/>
    <lineage>
        <taxon>Bacteria</taxon>
        <taxon>Bacillati</taxon>
        <taxon>Actinomycetota</taxon>
        <taxon>Actinomycetes</taxon>
        <taxon>Pseudonocardiales</taxon>
        <taxon>Pseudonocardiaceae</taxon>
        <taxon>Saccharothrix</taxon>
    </lineage>
</organism>
<dbReference type="InterPro" id="IPR030817">
    <property type="entry name" value="Myo_inos_IolD"/>
</dbReference>
<dbReference type="Pfam" id="PF02776">
    <property type="entry name" value="TPP_enzyme_N"/>
    <property type="match status" value="1"/>
</dbReference>
<dbReference type="PANTHER" id="PTHR18968">
    <property type="entry name" value="THIAMINE PYROPHOSPHATE ENZYMES"/>
    <property type="match status" value="1"/>
</dbReference>
<dbReference type="CDD" id="cd07035">
    <property type="entry name" value="TPP_PYR_POX_like"/>
    <property type="match status" value="1"/>
</dbReference>
<evidence type="ECO:0000256" key="3">
    <source>
        <dbReference type="RuleBase" id="RU362132"/>
    </source>
</evidence>
<keyword evidence="2 3" id="KW-0786">Thiamine pyrophosphate</keyword>
<proteinExistence type="inferred from homology"/>
<name>A0ABV9Y198_9PSEU</name>
<dbReference type="NCBIfam" id="TIGR04377">
    <property type="entry name" value="myo_inos_iolD"/>
    <property type="match status" value="1"/>
</dbReference>
<dbReference type="SUPFAM" id="SSF52467">
    <property type="entry name" value="DHS-like NAD/FAD-binding domain"/>
    <property type="match status" value="1"/>
</dbReference>
<dbReference type="EC" id="3.7.1.22" evidence="7"/>
<dbReference type="Pfam" id="PF00205">
    <property type="entry name" value="TPP_enzyme_M"/>
    <property type="match status" value="1"/>
</dbReference>
<dbReference type="Gene3D" id="3.40.50.1220">
    <property type="entry name" value="TPP-binding domain"/>
    <property type="match status" value="1"/>
</dbReference>
<accession>A0ABV9Y198</accession>
<feature type="domain" description="Thiamine pyrophosphate enzyme TPP-binding" evidence="5">
    <location>
        <begin position="441"/>
        <end position="580"/>
    </location>
</feature>
<dbReference type="SUPFAM" id="SSF52518">
    <property type="entry name" value="Thiamin diphosphate-binding fold (THDP-binding)"/>
    <property type="match status" value="2"/>
</dbReference>
<keyword evidence="8" id="KW-1185">Reference proteome</keyword>
<dbReference type="Proteomes" id="UP001595833">
    <property type="component" value="Unassembled WGS sequence"/>
</dbReference>
<dbReference type="PANTHER" id="PTHR18968:SF9">
    <property type="entry name" value="3D-(3,5_4)-TRIHYDROXYCYCLOHEXANE-1,2-DIONE HYDROLASE"/>
    <property type="match status" value="1"/>
</dbReference>
<dbReference type="InterPro" id="IPR012000">
    <property type="entry name" value="Thiamin_PyroP_enz_cen_dom"/>
</dbReference>